<evidence type="ECO:0000313" key="3">
    <source>
        <dbReference type="Proteomes" id="UP000279446"/>
    </source>
</evidence>
<comment type="caution">
    <text evidence="2">The sequence shown here is derived from an EMBL/GenBank/DDBJ whole genome shotgun (WGS) entry which is preliminary data.</text>
</comment>
<reference evidence="2 3" key="1">
    <citation type="submission" date="2018-12" db="EMBL/GenBank/DDBJ databases">
        <authorList>
            <person name="Sun L."/>
            <person name="Chen Z."/>
        </authorList>
    </citation>
    <scope>NUCLEOTIDE SEQUENCE [LARGE SCALE GENOMIC DNA]</scope>
    <source>
        <strain evidence="2 3">DSM 15890</strain>
    </source>
</reference>
<keyword evidence="1" id="KW-1133">Transmembrane helix</keyword>
<sequence length="182" mass="20745">MRKTKSHRYITSQGTAFAEKKEMLKMGKLAQQGWQLESFAFLGYRLRKAEPQNLIYEMDYHVVHKADMNNYVDTFAAAGWNHVCSAGSIHVFSARPGTTPIYSDRNTSYEKYNRITRSVGMVTLIFAIFAVVGFGLTAYTENKDSFIESIYFYLGTVGITIAVPALMTYTALMFRRRAEKKV</sequence>
<organism evidence="2 3">
    <name type="scientific">Paenibacillus anaericanus</name>
    <dbReference type="NCBI Taxonomy" id="170367"/>
    <lineage>
        <taxon>Bacteria</taxon>
        <taxon>Bacillati</taxon>
        <taxon>Bacillota</taxon>
        <taxon>Bacilli</taxon>
        <taxon>Bacillales</taxon>
        <taxon>Paenibacillaceae</taxon>
        <taxon>Paenibacillus</taxon>
    </lineage>
</organism>
<dbReference type="AlphaFoldDB" id="A0A433Y7A6"/>
<feature type="transmembrane region" description="Helical" evidence="1">
    <location>
        <begin position="150"/>
        <end position="172"/>
    </location>
</feature>
<dbReference type="Pfam" id="PF11193">
    <property type="entry name" value="DUF2812"/>
    <property type="match status" value="1"/>
</dbReference>
<dbReference type="InterPro" id="IPR021359">
    <property type="entry name" value="DUF2812"/>
</dbReference>
<gene>
    <name evidence="2" type="ORF">EJP82_16355</name>
</gene>
<keyword evidence="3" id="KW-1185">Reference proteome</keyword>
<name>A0A433Y7A6_9BACL</name>
<dbReference type="EMBL" id="RZNY01000013">
    <property type="protein sequence ID" value="RUT45249.1"/>
    <property type="molecule type" value="Genomic_DNA"/>
</dbReference>
<keyword evidence="1" id="KW-0472">Membrane</keyword>
<evidence type="ECO:0000256" key="1">
    <source>
        <dbReference type="SAM" id="Phobius"/>
    </source>
</evidence>
<protein>
    <submittedName>
        <fullName evidence="2">DUF2812 domain-containing protein</fullName>
    </submittedName>
</protein>
<keyword evidence="1" id="KW-0812">Transmembrane</keyword>
<dbReference type="RefSeq" id="WP_127193141.1">
    <property type="nucleotide sequence ID" value="NZ_RZNY01000013.1"/>
</dbReference>
<dbReference type="Proteomes" id="UP000279446">
    <property type="component" value="Unassembled WGS sequence"/>
</dbReference>
<proteinExistence type="predicted"/>
<evidence type="ECO:0000313" key="2">
    <source>
        <dbReference type="EMBL" id="RUT45249.1"/>
    </source>
</evidence>
<dbReference type="OrthoDB" id="1928173at2"/>
<accession>A0A433Y7A6</accession>
<feature type="transmembrane region" description="Helical" evidence="1">
    <location>
        <begin position="119"/>
        <end position="138"/>
    </location>
</feature>